<evidence type="ECO:0000256" key="1">
    <source>
        <dbReference type="ARBA" id="ARBA00007734"/>
    </source>
</evidence>
<dbReference type="InterPro" id="IPR007730">
    <property type="entry name" value="SPOR-like_dom"/>
</dbReference>
<reference evidence="5 6" key="1">
    <citation type="submission" date="2021-01" db="EMBL/GenBank/DDBJ databases">
        <title>Belnapia mucosa sp. nov. and Belnapia arida sp. nov., isolated from the Tabernas Desert (Almeria, Spain).</title>
        <authorList>
            <person name="Molina-Menor E."/>
            <person name="Vidal-Verdu A."/>
            <person name="Calonge A."/>
            <person name="Satari L."/>
            <person name="Pereto J."/>
            <person name="Porcar M."/>
        </authorList>
    </citation>
    <scope>NUCLEOTIDE SEQUENCE [LARGE SCALE GENOMIC DNA]</scope>
    <source>
        <strain evidence="5 6">T18</strain>
    </source>
</reference>
<dbReference type="PANTHER" id="PTHR37423">
    <property type="entry name" value="SOLUBLE LYTIC MUREIN TRANSGLYCOSYLASE-RELATED"/>
    <property type="match status" value="1"/>
</dbReference>
<dbReference type="Gene3D" id="1.10.530.10">
    <property type="match status" value="1"/>
</dbReference>
<comment type="similarity">
    <text evidence="1">Belongs to the transglycosylase Slt family.</text>
</comment>
<dbReference type="SUPFAM" id="SSF53955">
    <property type="entry name" value="Lysozyme-like"/>
    <property type="match status" value="1"/>
</dbReference>
<dbReference type="PROSITE" id="PS51724">
    <property type="entry name" value="SPOR"/>
    <property type="match status" value="1"/>
</dbReference>
<sequence length="489" mass="50918">MPEGNRTSRDGMAGGTERVARLAQPVMALSVLAMLAACGQQQASRPSTGQHVAVTHGSYNRPASYNPPGPPGDPWGPYIRQAARRFDVPERWIREVMRQESGGRSSATSPVGAMGLMQVMPGTYRELQARYGLGDDPYHPYDSVMAGAAYIREMYDLYGSPAFLAAYNAGPRRLEDYLWNSRGLPAETRNYVARIGPNIVAHHPSRRAAPEIYAAAEIPLSIPAGPRRMDQATMIALREQRQAVDPGVQVAQLPAGPVVRMEPIPDGSTYAAPAAPPVQLASLDTSSVVRMDPIPDGSTAEGAQRLMASEARAAESLAAPPAPPAARRDPGFAAPVARAQASAPAAPRPSVLASANAASAPRPAARGFALQPGPAPSQPALLQGFGGMVSAAHASSLPVSLRPGAARAASTGAWAVQVGAFASENLARSAANAAREAGGGQAQVQPVAAGRGRLYRARVTGLSQGSAQSVCERLRRSGACMVLSPDAQS</sequence>
<evidence type="ECO:0000313" key="6">
    <source>
        <dbReference type="Proteomes" id="UP000660885"/>
    </source>
</evidence>
<feature type="region of interest" description="Disordered" evidence="3">
    <location>
        <begin position="311"/>
        <end position="330"/>
    </location>
</feature>
<name>A0ABS1U1U8_9PROT</name>
<feature type="region of interest" description="Disordered" evidence="3">
    <location>
        <begin position="335"/>
        <end position="358"/>
    </location>
</feature>
<dbReference type="PANTHER" id="PTHR37423:SF2">
    <property type="entry name" value="MEMBRANE-BOUND LYTIC MUREIN TRANSGLYCOSYLASE C"/>
    <property type="match status" value="1"/>
</dbReference>
<dbReference type="Pfam" id="PF05036">
    <property type="entry name" value="SPOR"/>
    <property type="match status" value="1"/>
</dbReference>
<gene>
    <name evidence="5" type="ORF">JMJ56_11660</name>
</gene>
<evidence type="ECO:0000256" key="3">
    <source>
        <dbReference type="SAM" id="MobiDB-lite"/>
    </source>
</evidence>
<feature type="domain" description="SPOR" evidence="4">
    <location>
        <begin position="408"/>
        <end position="489"/>
    </location>
</feature>
<protein>
    <submittedName>
        <fullName evidence="5">Lytic transglycosylase domain-containing protein</fullName>
    </submittedName>
</protein>
<evidence type="ECO:0000259" key="4">
    <source>
        <dbReference type="PROSITE" id="PS51724"/>
    </source>
</evidence>
<accession>A0ABS1U1U8</accession>
<dbReference type="Proteomes" id="UP000660885">
    <property type="component" value="Unassembled WGS sequence"/>
</dbReference>
<evidence type="ECO:0000313" key="5">
    <source>
        <dbReference type="EMBL" id="MBL6078665.1"/>
    </source>
</evidence>
<dbReference type="Gene3D" id="3.30.70.1070">
    <property type="entry name" value="Sporulation related repeat"/>
    <property type="match status" value="1"/>
</dbReference>
<proteinExistence type="inferred from homology"/>
<dbReference type="EMBL" id="JAETWB010000004">
    <property type="protein sequence ID" value="MBL6078665.1"/>
    <property type="molecule type" value="Genomic_DNA"/>
</dbReference>
<keyword evidence="6" id="KW-1185">Reference proteome</keyword>
<evidence type="ECO:0000256" key="2">
    <source>
        <dbReference type="ARBA" id="ARBA00009387"/>
    </source>
</evidence>
<organism evidence="5 6">
    <name type="scientific">Belnapia arida</name>
    <dbReference type="NCBI Taxonomy" id="2804533"/>
    <lineage>
        <taxon>Bacteria</taxon>
        <taxon>Pseudomonadati</taxon>
        <taxon>Pseudomonadota</taxon>
        <taxon>Alphaproteobacteria</taxon>
        <taxon>Acetobacterales</taxon>
        <taxon>Roseomonadaceae</taxon>
        <taxon>Belnapia</taxon>
    </lineage>
</organism>
<dbReference type="InterPro" id="IPR023346">
    <property type="entry name" value="Lysozyme-like_dom_sf"/>
</dbReference>
<dbReference type="Pfam" id="PF01464">
    <property type="entry name" value="SLT"/>
    <property type="match status" value="1"/>
</dbReference>
<comment type="similarity">
    <text evidence="2">Belongs to the virb1 family.</text>
</comment>
<dbReference type="InterPro" id="IPR008258">
    <property type="entry name" value="Transglycosylase_SLT_dom_1"/>
</dbReference>
<dbReference type="RefSeq" id="WP_202831837.1">
    <property type="nucleotide sequence ID" value="NZ_JAETWB010000004.1"/>
</dbReference>
<dbReference type="InterPro" id="IPR036680">
    <property type="entry name" value="SPOR-like_sf"/>
</dbReference>
<comment type="caution">
    <text evidence="5">The sequence shown here is derived from an EMBL/GenBank/DDBJ whole genome shotgun (WGS) entry which is preliminary data.</text>
</comment>
<dbReference type="CDD" id="cd00254">
    <property type="entry name" value="LT-like"/>
    <property type="match status" value="1"/>
</dbReference>